<organism evidence="7 8">
    <name type="scientific">Stieleria bergensis</name>
    <dbReference type="NCBI Taxonomy" id="2528025"/>
    <lineage>
        <taxon>Bacteria</taxon>
        <taxon>Pseudomonadati</taxon>
        <taxon>Planctomycetota</taxon>
        <taxon>Planctomycetia</taxon>
        <taxon>Pirellulales</taxon>
        <taxon>Pirellulaceae</taxon>
        <taxon>Stieleria</taxon>
    </lineage>
</organism>
<keyword evidence="4" id="KW-0175">Coiled coil</keyword>
<dbReference type="Pfam" id="PF07635">
    <property type="entry name" value="PSCyt1"/>
    <property type="match status" value="1"/>
</dbReference>
<feature type="chain" id="PRO_5021996598" evidence="5">
    <location>
        <begin position="29"/>
        <end position="954"/>
    </location>
</feature>
<name>A0A517SNP4_9BACT</name>
<evidence type="ECO:0000256" key="3">
    <source>
        <dbReference type="PROSITE-ProRule" id="PRU00433"/>
    </source>
</evidence>
<keyword evidence="5" id="KW-0732">Signal</keyword>
<keyword evidence="8" id="KW-1185">Reference proteome</keyword>
<dbReference type="Pfam" id="PF07587">
    <property type="entry name" value="PSD1"/>
    <property type="match status" value="1"/>
</dbReference>
<dbReference type="Pfam" id="PF25275">
    <property type="entry name" value="Golvesin_C"/>
    <property type="match status" value="1"/>
</dbReference>
<dbReference type="OrthoDB" id="127107at2"/>
<evidence type="ECO:0000313" key="8">
    <source>
        <dbReference type="Proteomes" id="UP000315003"/>
    </source>
</evidence>
<dbReference type="GO" id="GO:0046872">
    <property type="term" value="F:metal ion binding"/>
    <property type="evidence" value="ECO:0007669"/>
    <property type="project" value="UniProtKB-KW"/>
</dbReference>
<dbReference type="InterPro" id="IPR009056">
    <property type="entry name" value="Cyt_c-like_dom"/>
</dbReference>
<dbReference type="GO" id="GO:0047492">
    <property type="term" value="F:xanthan lyase activity"/>
    <property type="evidence" value="ECO:0007669"/>
    <property type="project" value="UniProtKB-EC"/>
</dbReference>
<dbReference type="RefSeq" id="WP_145268408.1">
    <property type="nucleotide sequence ID" value="NZ_CP036272.1"/>
</dbReference>
<keyword evidence="2 3" id="KW-0408">Iron</keyword>
<feature type="coiled-coil region" evidence="4">
    <location>
        <begin position="588"/>
        <end position="622"/>
    </location>
</feature>
<protein>
    <submittedName>
        <fullName evidence="7">Xanthan lyase</fullName>
        <ecNumber evidence="7">4.2.2.12</ecNumber>
    </submittedName>
</protein>
<dbReference type="GO" id="GO:0009055">
    <property type="term" value="F:electron transfer activity"/>
    <property type="evidence" value="ECO:0007669"/>
    <property type="project" value="InterPro"/>
</dbReference>
<dbReference type="InterPro" id="IPR033803">
    <property type="entry name" value="CBD-like_Golvesin-Xly"/>
</dbReference>
<evidence type="ECO:0000313" key="7">
    <source>
        <dbReference type="EMBL" id="QDT57739.1"/>
    </source>
</evidence>
<keyword evidence="3" id="KW-0349">Heme</keyword>
<dbReference type="PANTHER" id="PTHR35889">
    <property type="entry name" value="CYCLOINULO-OLIGOSACCHARIDE FRUCTANOTRANSFERASE-RELATED"/>
    <property type="match status" value="1"/>
</dbReference>
<evidence type="ECO:0000259" key="6">
    <source>
        <dbReference type="PROSITE" id="PS51007"/>
    </source>
</evidence>
<gene>
    <name evidence="7" type="primary">xly_1</name>
    <name evidence="7" type="ORF">SV7mr_02240</name>
</gene>
<dbReference type="Proteomes" id="UP000315003">
    <property type="component" value="Chromosome"/>
</dbReference>
<keyword evidence="1 3" id="KW-0479">Metal-binding</keyword>
<feature type="signal peptide" evidence="5">
    <location>
        <begin position="1"/>
        <end position="28"/>
    </location>
</feature>
<evidence type="ECO:0000256" key="2">
    <source>
        <dbReference type="ARBA" id="ARBA00023004"/>
    </source>
</evidence>
<sequence precursor="true">MFFPVRLSLVALCALLMMVCAGQSTLCAADPDTTFFETKIRPALIEHCLECHATETEASGGLLLDSRQGWATGGDLGPAIKPGDVDASLLIRAIRYDDPDVEMPPEGKLPAAVIADFETWIKQGAVDPRKQPASGDPEQATESVVEKAAKHWSYQPPVIDDALASRADLIDHLIDRQIKSQQLTKASPARPAVLIRRLAFDLQGLPPDPAEVKAFADQASPEAYEALVDRLLESPQFGEHFARHWMDVARYADSITLRGFVLNDAWRYRDYLVSAYNQDRPFDQMIRDQIAGDLLATGDLEEDRLRAVATGFLALGNSNLEDQDKTKLEFDHLDEQLETIGRAFMGQTIGCARCHDHKFDPITAEDYYSMAGIFRSTVPLAHANLSKWISAPLPISPEQQQRYDRLKKELQVVAAQIKSFKAQQTGKPAKGSLIALDSLPGIVIDDEQATYVGDWTHSTSAKPYVGKGYHHDANTSQGSKSATFEPKTIKTGRYEVRMAYTHGTNRATQTIVQVFSANESKMVRVNQRLAGPIDGSWISLGEYPFEAGGQAFVMVSNEDADGHVIVDAIQFLPVGQPDQKIAKADPQKERESEEQREVQKKLAKQISELQAKEKQLKAEVANRPTYLSISEGEPKQEVAIRVRGNPHQFGVKVRRGFIAAVGQADHFAKQIPQDRSGRVEFAHWIADPQNPLTARVYVNRVWSWLMGEGLVTTENQFGTTGAPPTHPELLDHLAQQFIDQGWSTKQLVKQIVTSDAYRRSSRRDQSSQQRDPENRYYSAANVRRLPVESLRDAMMMASGRLQMTMGGSLIPKGLSADYNFNHQGYRRSLYQPVFRNSLPPLFQAFDFADPSVSVGDRNQSTVATQALEIMNHPWVIDCAAVTAKRVLDEKQWRQSAELVDRLYWLCLARQPSKQELESCVQFLTAEEASKSPDSQRVQDLVQALFVSIDFRYLE</sequence>
<dbReference type="EMBL" id="CP036272">
    <property type="protein sequence ID" value="QDT57739.1"/>
    <property type="molecule type" value="Genomic_DNA"/>
</dbReference>
<dbReference type="Pfam" id="PF07583">
    <property type="entry name" value="PSCyt2"/>
    <property type="match status" value="1"/>
</dbReference>
<accession>A0A517SNP4</accession>
<dbReference type="AlphaFoldDB" id="A0A517SNP4"/>
<keyword evidence="7" id="KW-0456">Lyase</keyword>
<dbReference type="InterPro" id="IPR011429">
    <property type="entry name" value="Cyt_c_Planctomycete-type"/>
</dbReference>
<proteinExistence type="predicted"/>
<dbReference type="EC" id="4.2.2.12" evidence="7"/>
<reference evidence="7 8" key="1">
    <citation type="submission" date="2019-02" db="EMBL/GenBank/DDBJ databases">
        <title>Deep-cultivation of Planctomycetes and their phenomic and genomic characterization uncovers novel biology.</title>
        <authorList>
            <person name="Wiegand S."/>
            <person name="Jogler M."/>
            <person name="Boedeker C."/>
            <person name="Pinto D."/>
            <person name="Vollmers J."/>
            <person name="Rivas-Marin E."/>
            <person name="Kohn T."/>
            <person name="Peeters S.H."/>
            <person name="Heuer A."/>
            <person name="Rast P."/>
            <person name="Oberbeckmann S."/>
            <person name="Bunk B."/>
            <person name="Jeske O."/>
            <person name="Meyerdierks A."/>
            <person name="Storesund J.E."/>
            <person name="Kallscheuer N."/>
            <person name="Luecker S."/>
            <person name="Lage O.M."/>
            <person name="Pohl T."/>
            <person name="Merkel B.J."/>
            <person name="Hornburger P."/>
            <person name="Mueller R.-W."/>
            <person name="Bruemmer F."/>
            <person name="Labrenz M."/>
            <person name="Spormann A.M."/>
            <person name="Op den Camp H."/>
            <person name="Overmann J."/>
            <person name="Amann R."/>
            <person name="Jetten M.S.M."/>
            <person name="Mascher T."/>
            <person name="Medema M.H."/>
            <person name="Devos D.P."/>
            <person name="Kaster A.-K."/>
            <person name="Ovreas L."/>
            <person name="Rohde M."/>
            <person name="Galperin M.Y."/>
            <person name="Jogler C."/>
        </authorList>
    </citation>
    <scope>NUCLEOTIDE SEQUENCE [LARGE SCALE GENOMIC DNA]</scope>
    <source>
        <strain evidence="7 8">SV_7m_r</strain>
    </source>
</reference>
<dbReference type="PROSITE" id="PS51007">
    <property type="entry name" value="CYTC"/>
    <property type="match status" value="1"/>
</dbReference>
<dbReference type="PANTHER" id="PTHR35889:SF3">
    <property type="entry name" value="F-BOX DOMAIN-CONTAINING PROTEIN"/>
    <property type="match status" value="1"/>
</dbReference>
<dbReference type="InterPro" id="IPR022655">
    <property type="entry name" value="DUF1553"/>
</dbReference>
<feature type="domain" description="Cytochrome c" evidence="6">
    <location>
        <begin position="26"/>
        <end position="235"/>
    </location>
</feature>
<dbReference type="InterPro" id="IPR011444">
    <property type="entry name" value="DUF1549"/>
</dbReference>
<evidence type="ECO:0000256" key="1">
    <source>
        <dbReference type="ARBA" id="ARBA00022723"/>
    </source>
</evidence>
<evidence type="ECO:0000256" key="4">
    <source>
        <dbReference type="SAM" id="Coils"/>
    </source>
</evidence>
<evidence type="ECO:0000256" key="5">
    <source>
        <dbReference type="SAM" id="SignalP"/>
    </source>
</evidence>
<dbReference type="GO" id="GO:0020037">
    <property type="term" value="F:heme binding"/>
    <property type="evidence" value="ECO:0007669"/>
    <property type="project" value="InterPro"/>
</dbReference>